<reference evidence="2" key="1">
    <citation type="submission" date="2014-09" db="EMBL/GenBank/DDBJ databases">
        <authorList>
            <person name="Magalhaes I.L.F."/>
            <person name="Oliveira U."/>
            <person name="Santos F.R."/>
            <person name="Vidigal T.H.D.A."/>
            <person name="Brescovit A.D."/>
            <person name="Santos A.J."/>
        </authorList>
    </citation>
    <scope>NUCLEOTIDE SEQUENCE</scope>
    <source>
        <tissue evidence="2">Shoot tissue taken approximately 20 cm above the soil surface</tissue>
    </source>
</reference>
<feature type="compositionally biased region" description="Low complexity" evidence="1">
    <location>
        <begin position="1"/>
        <end position="11"/>
    </location>
</feature>
<dbReference type="AlphaFoldDB" id="A0A0A9CL10"/>
<accession>A0A0A9CL10</accession>
<name>A0A0A9CL10_ARUDO</name>
<organism evidence="2">
    <name type="scientific">Arundo donax</name>
    <name type="common">Giant reed</name>
    <name type="synonym">Donax arundinaceus</name>
    <dbReference type="NCBI Taxonomy" id="35708"/>
    <lineage>
        <taxon>Eukaryota</taxon>
        <taxon>Viridiplantae</taxon>
        <taxon>Streptophyta</taxon>
        <taxon>Embryophyta</taxon>
        <taxon>Tracheophyta</taxon>
        <taxon>Spermatophyta</taxon>
        <taxon>Magnoliopsida</taxon>
        <taxon>Liliopsida</taxon>
        <taxon>Poales</taxon>
        <taxon>Poaceae</taxon>
        <taxon>PACMAD clade</taxon>
        <taxon>Arundinoideae</taxon>
        <taxon>Arundineae</taxon>
        <taxon>Arundo</taxon>
    </lineage>
</organism>
<sequence length="68" mass="7420">MCSPSPSWWPRPRAPRPTRRATSSTWSPRPCTCLPSASGSRAARCRSACTSRCLPTPTSHSSTPPTHR</sequence>
<feature type="region of interest" description="Disordered" evidence="1">
    <location>
        <begin position="1"/>
        <end position="28"/>
    </location>
</feature>
<evidence type="ECO:0000256" key="1">
    <source>
        <dbReference type="SAM" id="MobiDB-lite"/>
    </source>
</evidence>
<dbReference type="EMBL" id="GBRH01222797">
    <property type="protein sequence ID" value="JAD75098.1"/>
    <property type="molecule type" value="Transcribed_RNA"/>
</dbReference>
<evidence type="ECO:0000313" key="2">
    <source>
        <dbReference type="EMBL" id="JAD75098.1"/>
    </source>
</evidence>
<reference evidence="2" key="2">
    <citation type="journal article" date="2015" name="Data Brief">
        <title>Shoot transcriptome of the giant reed, Arundo donax.</title>
        <authorList>
            <person name="Barrero R.A."/>
            <person name="Guerrero F.D."/>
            <person name="Moolhuijzen P."/>
            <person name="Goolsby J.A."/>
            <person name="Tidwell J."/>
            <person name="Bellgard S.E."/>
            <person name="Bellgard M.I."/>
        </authorList>
    </citation>
    <scope>NUCLEOTIDE SEQUENCE</scope>
    <source>
        <tissue evidence="2">Shoot tissue taken approximately 20 cm above the soil surface</tissue>
    </source>
</reference>
<protein>
    <submittedName>
        <fullName evidence="2">Uncharacterized protein</fullName>
    </submittedName>
</protein>
<proteinExistence type="predicted"/>